<evidence type="ECO:0000256" key="7">
    <source>
        <dbReference type="ARBA" id="ARBA00023065"/>
    </source>
</evidence>
<keyword evidence="6" id="KW-0040">ANK repeat</keyword>
<keyword evidence="2" id="KW-0813">Transport</keyword>
<organism evidence="13 14">
    <name type="scientific">Cichlidogyrus casuarinus</name>
    <dbReference type="NCBI Taxonomy" id="1844966"/>
    <lineage>
        <taxon>Eukaryota</taxon>
        <taxon>Metazoa</taxon>
        <taxon>Spiralia</taxon>
        <taxon>Lophotrochozoa</taxon>
        <taxon>Platyhelminthes</taxon>
        <taxon>Monogenea</taxon>
        <taxon>Monopisthocotylea</taxon>
        <taxon>Dactylogyridea</taxon>
        <taxon>Ancyrocephalidae</taxon>
        <taxon>Cichlidogyrus</taxon>
    </lineage>
</organism>
<feature type="domain" description="Ion transport" evidence="12">
    <location>
        <begin position="2"/>
        <end position="249"/>
    </location>
</feature>
<evidence type="ECO:0000256" key="11">
    <source>
        <dbReference type="SAM" id="Phobius"/>
    </source>
</evidence>
<dbReference type="GO" id="GO:0034220">
    <property type="term" value="P:monoatomic ion transmembrane transport"/>
    <property type="evidence" value="ECO:0007669"/>
    <property type="project" value="UniProtKB-KW"/>
</dbReference>
<evidence type="ECO:0000256" key="2">
    <source>
        <dbReference type="ARBA" id="ARBA00022448"/>
    </source>
</evidence>
<keyword evidence="7" id="KW-0406">Ion transport</keyword>
<proteinExistence type="predicted"/>
<evidence type="ECO:0000256" key="10">
    <source>
        <dbReference type="SAM" id="Coils"/>
    </source>
</evidence>
<feature type="transmembrane region" description="Helical" evidence="11">
    <location>
        <begin position="114"/>
        <end position="135"/>
    </location>
</feature>
<dbReference type="Pfam" id="PF00520">
    <property type="entry name" value="Ion_trans"/>
    <property type="match status" value="1"/>
</dbReference>
<dbReference type="PANTHER" id="PTHR47143:SF3">
    <property type="entry name" value="PWWP DOMAIN-CONTAINING PROTEIN"/>
    <property type="match status" value="1"/>
</dbReference>
<keyword evidence="4" id="KW-0677">Repeat</keyword>
<dbReference type="EMBL" id="JBJKFK010000198">
    <property type="protein sequence ID" value="KAL3318832.1"/>
    <property type="molecule type" value="Genomic_DNA"/>
</dbReference>
<keyword evidence="9" id="KW-0407">Ion channel</keyword>
<dbReference type="InterPro" id="IPR005821">
    <property type="entry name" value="Ion_trans_dom"/>
</dbReference>
<evidence type="ECO:0000256" key="9">
    <source>
        <dbReference type="ARBA" id="ARBA00023303"/>
    </source>
</evidence>
<evidence type="ECO:0000256" key="1">
    <source>
        <dbReference type="ARBA" id="ARBA00004141"/>
    </source>
</evidence>
<keyword evidence="14" id="KW-1185">Reference proteome</keyword>
<evidence type="ECO:0000259" key="12">
    <source>
        <dbReference type="Pfam" id="PF00520"/>
    </source>
</evidence>
<dbReference type="Proteomes" id="UP001626550">
    <property type="component" value="Unassembled WGS sequence"/>
</dbReference>
<protein>
    <recommendedName>
        <fullName evidence="12">Ion transport domain-containing protein</fullName>
    </recommendedName>
</protein>
<keyword evidence="10" id="KW-0175">Coiled coil</keyword>
<comment type="caution">
    <text evidence="13">The sequence shown here is derived from an EMBL/GenBank/DDBJ whole genome shotgun (WGS) entry which is preliminary data.</text>
</comment>
<comment type="subcellular location">
    <subcellularLocation>
        <location evidence="1">Membrane</location>
        <topology evidence="1">Multi-pass membrane protein</topology>
    </subcellularLocation>
</comment>
<dbReference type="PANTHER" id="PTHR47143">
    <property type="entry name" value="TRANSIENT RECEPTOR POTENTIAL CATION CHANNEL PROTEIN PAINLESS"/>
    <property type="match status" value="1"/>
</dbReference>
<feature type="coiled-coil region" evidence="10">
    <location>
        <begin position="338"/>
        <end position="365"/>
    </location>
</feature>
<feature type="transmembrane region" description="Helical" evidence="11">
    <location>
        <begin position="155"/>
        <end position="177"/>
    </location>
</feature>
<dbReference type="InterPro" id="IPR052076">
    <property type="entry name" value="TRP_cation_channel"/>
</dbReference>
<sequence length="398" mass="46244">MFLILLTTYVLGTSQPYEFTVDHKTGKDLDFDEVCEKLEKDKTLITLRGIDIVKYLLIFFSILNLLIEFLQMRFYKIEYFKDFENMLQLTIYVLTFLTVIDVSPCARNTGLKTYWQWECASVCLFFSWLNLIIFLKMMPHLGIYIIMFTSVTFTFIRFFAIFFLFILAFGFTFFILLSNQTQFNTVGGSVLRAGTFNSKYDELTYETQVFYSVISYIMTLVFLVLMGIIVMNLLVGLAVQDIAMVQQEASIQKLKQEVLLTLRIEFMLPIDIQRLFNQIVSFEAPHGTEDDIDAHEPESQTKKVREKVKHLFQKLKGELIDEDEFVLNEKKTYNEEQITPAEEALESLKRKFEGLRNQQKKMKIALKNMTAYVDKLVESVEHAAEATPSGETASITQP</sequence>
<evidence type="ECO:0000256" key="3">
    <source>
        <dbReference type="ARBA" id="ARBA00022692"/>
    </source>
</evidence>
<name>A0ABD2QI27_9PLAT</name>
<evidence type="ECO:0000256" key="8">
    <source>
        <dbReference type="ARBA" id="ARBA00023136"/>
    </source>
</evidence>
<dbReference type="AlphaFoldDB" id="A0ABD2QI27"/>
<evidence type="ECO:0000313" key="14">
    <source>
        <dbReference type="Proteomes" id="UP001626550"/>
    </source>
</evidence>
<evidence type="ECO:0000256" key="5">
    <source>
        <dbReference type="ARBA" id="ARBA00022989"/>
    </source>
</evidence>
<gene>
    <name evidence="13" type="ORF">Ciccas_002504</name>
</gene>
<keyword evidence="5 11" id="KW-1133">Transmembrane helix</keyword>
<feature type="transmembrane region" description="Helical" evidence="11">
    <location>
        <begin position="83"/>
        <end position="102"/>
    </location>
</feature>
<evidence type="ECO:0000256" key="4">
    <source>
        <dbReference type="ARBA" id="ARBA00022737"/>
    </source>
</evidence>
<keyword evidence="3 11" id="KW-0812">Transmembrane</keyword>
<accession>A0ABD2QI27</accession>
<reference evidence="13 14" key="1">
    <citation type="submission" date="2024-11" db="EMBL/GenBank/DDBJ databases">
        <title>Adaptive evolution of stress response genes in parasites aligns with host niche diversity.</title>
        <authorList>
            <person name="Hahn C."/>
            <person name="Resl P."/>
        </authorList>
    </citation>
    <scope>NUCLEOTIDE SEQUENCE [LARGE SCALE GENOMIC DNA]</scope>
    <source>
        <strain evidence="13">EGGRZ-B1_66</strain>
        <tissue evidence="13">Body</tissue>
    </source>
</reference>
<feature type="transmembrane region" description="Helical" evidence="11">
    <location>
        <begin position="52"/>
        <end position="71"/>
    </location>
</feature>
<evidence type="ECO:0000313" key="13">
    <source>
        <dbReference type="EMBL" id="KAL3318832.1"/>
    </source>
</evidence>
<evidence type="ECO:0000256" key="6">
    <source>
        <dbReference type="ARBA" id="ARBA00023043"/>
    </source>
</evidence>
<dbReference type="GO" id="GO:0016020">
    <property type="term" value="C:membrane"/>
    <property type="evidence" value="ECO:0007669"/>
    <property type="project" value="UniProtKB-SubCell"/>
</dbReference>
<keyword evidence="8 11" id="KW-0472">Membrane</keyword>
<feature type="transmembrane region" description="Helical" evidence="11">
    <location>
        <begin position="209"/>
        <end position="235"/>
    </location>
</feature>